<feature type="region of interest" description="Disordered" evidence="1">
    <location>
        <begin position="1"/>
        <end position="23"/>
    </location>
</feature>
<name>A0A9D5BD69_PEA</name>
<feature type="region of interest" description="Disordered" evidence="1">
    <location>
        <begin position="37"/>
        <end position="57"/>
    </location>
</feature>
<organism evidence="2 3">
    <name type="scientific">Pisum sativum</name>
    <name type="common">Garden pea</name>
    <name type="synonym">Lathyrus oleraceus</name>
    <dbReference type="NCBI Taxonomy" id="3888"/>
    <lineage>
        <taxon>Eukaryota</taxon>
        <taxon>Viridiplantae</taxon>
        <taxon>Streptophyta</taxon>
        <taxon>Embryophyta</taxon>
        <taxon>Tracheophyta</taxon>
        <taxon>Spermatophyta</taxon>
        <taxon>Magnoliopsida</taxon>
        <taxon>eudicotyledons</taxon>
        <taxon>Gunneridae</taxon>
        <taxon>Pentapetalae</taxon>
        <taxon>rosids</taxon>
        <taxon>fabids</taxon>
        <taxon>Fabales</taxon>
        <taxon>Fabaceae</taxon>
        <taxon>Papilionoideae</taxon>
        <taxon>50 kb inversion clade</taxon>
        <taxon>NPAAA clade</taxon>
        <taxon>Hologalegina</taxon>
        <taxon>IRL clade</taxon>
        <taxon>Fabeae</taxon>
        <taxon>Lathyrus</taxon>
    </lineage>
</organism>
<feature type="compositionally biased region" description="Basic and acidic residues" evidence="1">
    <location>
        <begin position="1"/>
        <end position="12"/>
    </location>
</feature>
<keyword evidence="3" id="KW-1185">Reference proteome</keyword>
<sequence>MMAREVEADKRKVASASTPPPVDVLQENYVNLSQQYEDENHSGMVQESKPAAHPAATIGETRAEDKYKTLEERLKIIENGLKRGKIKKSSSGQHNNKKYPNNSNSKKVDVNVVTIDGYSQGPYPYVATVNPNQYPQLAYFKHRDQQPISPPP</sequence>
<comment type="caution">
    <text evidence="2">The sequence shown here is derived from an EMBL/GenBank/DDBJ whole genome shotgun (WGS) entry which is preliminary data.</text>
</comment>
<accession>A0A9D5BD69</accession>
<gene>
    <name evidence="2" type="ORF">KIW84_024943</name>
</gene>
<reference evidence="2 3" key="1">
    <citation type="journal article" date="2022" name="Nat. Genet.">
        <title>Improved pea reference genome and pan-genome highlight genomic features and evolutionary characteristics.</title>
        <authorList>
            <person name="Yang T."/>
            <person name="Liu R."/>
            <person name="Luo Y."/>
            <person name="Hu S."/>
            <person name="Wang D."/>
            <person name="Wang C."/>
            <person name="Pandey M.K."/>
            <person name="Ge S."/>
            <person name="Xu Q."/>
            <person name="Li N."/>
            <person name="Li G."/>
            <person name="Huang Y."/>
            <person name="Saxena R.K."/>
            <person name="Ji Y."/>
            <person name="Li M."/>
            <person name="Yan X."/>
            <person name="He Y."/>
            <person name="Liu Y."/>
            <person name="Wang X."/>
            <person name="Xiang C."/>
            <person name="Varshney R.K."/>
            <person name="Ding H."/>
            <person name="Gao S."/>
            <person name="Zong X."/>
        </authorList>
    </citation>
    <scope>NUCLEOTIDE SEQUENCE [LARGE SCALE GENOMIC DNA]</scope>
    <source>
        <strain evidence="2 3">cv. Zhongwan 6</strain>
    </source>
</reference>
<dbReference type="Gramene" id="Psat02G0494300-T1">
    <property type="protein sequence ID" value="KAI5439356.1"/>
    <property type="gene ID" value="KIW84_024943"/>
</dbReference>
<proteinExistence type="predicted"/>
<protein>
    <submittedName>
        <fullName evidence="2">Uncharacterized protein</fullName>
    </submittedName>
</protein>
<evidence type="ECO:0000313" key="3">
    <source>
        <dbReference type="Proteomes" id="UP001058974"/>
    </source>
</evidence>
<evidence type="ECO:0000313" key="2">
    <source>
        <dbReference type="EMBL" id="KAI5439356.1"/>
    </source>
</evidence>
<dbReference type="EMBL" id="JAMSHJ010000002">
    <property type="protein sequence ID" value="KAI5439356.1"/>
    <property type="molecule type" value="Genomic_DNA"/>
</dbReference>
<dbReference type="AlphaFoldDB" id="A0A9D5BD69"/>
<feature type="region of interest" description="Disordered" evidence="1">
    <location>
        <begin position="78"/>
        <end position="108"/>
    </location>
</feature>
<evidence type="ECO:0000256" key="1">
    <source>
        <dbReference type="SAM" id="MobiDB-lite"/>
    </source>
</evidence>
<feature type="compositionally biased region" description="Low complexity" evidence="1">
    <location>
        <begin position="98"/>
        <end position="108"/>
    </location>
</feature>
<dbReference type="Proteomes" id="UP001058974">
    <property type="component" value="Chromosome 2"/>
</dbReference>